<feature type="domain" description="SfsA N-terminal OB" evidence="3">
    <location>
        <begin position="17"/>
        <end position="83"/>
    </location>
</feature>
<reference evidence="4 5" key="1">
    <citation type="submission" date="2007-06" db="EMBL/GenBank/DDBJ databases">
        <authorList>
            <person name="Shimkets L."/>
            <person name="Ferriera S."/>
            <person name="Johnson J."/>
            <person name="Kravitz S."/>
            <person name="Beeson K."/>
            <person name="Sutton G."/>
            <person name="Rogers Y.-H."/>
            <person name="Friedman R."/>
            <person name="Frazier M."/>
            <person name="Venter J.C."/>
        </authorList>
    </citation>
    <scope>NUCLEOTIDE SEQUENCE [LARGE SCALE GENOMIC DNA]</scope>
    <source>
        <strain evidence="4 5">SIR-1</strain>
    </source>
</reference>
<feature type="domain" description="Sugar fermentation stimulation protein C-terminal" evidence="2">
    <location>
        <begin position="88"/>
        <end position="221"/>
    </location>
</feature>
<evidence type="ECO:0000313" key="5">
    <source>
        <dbReference type="Proteomes" id="UP000005801"/>
    </source>
</evidence>
<dbReference type="Gene3D" id="3.40.1350.60">
    <property type="match status" value="1"/>
</dbReference>
<dbReference type="Proteomes" id="UP000005801">
    <property type="component" value="Unassembled WGS sequence"/>
</dbReference>
<evidence type="ECO:0000259" key="2">
    <source>
        <dbReference type="Pfam" id="PF03749"/>
    </source>
</evidence>
<dbReference type="PANTHER" id="PTHR30545:SF2">
    <property type="entry name" value="SUGAR FERMENTATION STIMULATION PROTEIN A"/>
    <property type="match status" value="1"/>
</dbReference>
<dbReference type="PANTHER" id="PTHR30545">
    <property type="entry name" value="SUGAR FERMENTATION STIMULATION PROTEIN A"/>
    <property type="match status" value="1"/>
</dbReference>
<dbReference type="Pfam" id="PF03749">
    <property type="entry name" value="SfsA"/>
    <property type="match status" value="1"/>
</dbReference>
<dbReference type="RefSeq" id="WP_006976096.1">
    <property type="nucleotide sequence ID" value="NZ_ABCS01000117.1"/>
</dbReference>
<accession>A6GHA9</accession>
<protein>
    <recommendedName>
        <fullName evidence="1">Sugar fermentation stimulation protein homolog</fullName>
    </recommendedName>
</protein>
<name>A6GHA9_9BACT</name>
<dbReference type="EMBL" id="ABCS01000117">
    <property type="protein sequence ID" value="EDM74724.1"/>
    <property type="molecule type" value="Genomic_DNA"/>
</dbReference>
<dbReference type="NCBIfam" id="TIGR00230">
    <property type="entry name" value="sfsA"/>
    <property type="match status" value="1"/>
</dbReference>
<gene>
    <name evidence="1" type="primary">sfsA</name>
    <name evidence="4" type="ORF">PPSIR1_35412</name>
</gene>
<sequence length="276" mass="31500">MLLRVPHPWPLLAGRLIDRYERFIAEIELDSGERIRAHCVNPGRMEGLVRPGVRCWVWAVPPDSKRKLRYTWELVEEDGMIVGANTVAPNRLVGELLAARVLPGLRRFKNLRAEVAYGERSRVDFLLDGATPHFVEVKNCHLVYPDKRGYFPDSVSARAAHHLEVLAEQLEGRAKATVLFTIQRPDAEAIRPSDLHDPTFAAAARTAAEAGVRFRAVVIRPTLEAYEFLREIPVDLRPYDTEPHEGWRAERLVHSGWRRDPKGKRAQRDEQAQSTR</sequence>
<dbReference type="GO" id="GO:0003677">
    <property type="term" value="F:DNA binding"/>
    <property type="evidence" value="ECO:0007669"/>
    <property type="project" value="InterPro"/>
</dbReference>
<dbReference type="Gene3D" id="2.40.50.580">
    <property type="match status" value="1"/>
</dbReference>
<dbReference type="Pfam" id="PF17746">
    <property type="entry name" value="SfsA_N"/>
    <property type="match status" value="1"/>
</dbReference>
<comment type="similarity">
    <text evidence="1">Belongs to the SfsA family.</text>
</comment>
<keyword evidence="5" id="KW-1185">Reference proteome</keyword>
<comment type="caution">
    <text evidence="4">The sequence shown here is derived from an EMBL/GenBank/DDBJ whole genome shotgun (WGS) entry which is preliminary data.</text>
</comment>
<proteinExistence type="inferred from homology"/>
<dbReference type="InterPro" id="IPR040452">
    <property type="entry name" value="SfsA_C"/>
</dbReference>
<evidence type="ECO:0000313" key="4">
    <source>
        <dbReference type="EMBL" id="EDM74724.1"/>
    </source>
</evidence>
<dbReference type="eggNOG" id="COG1489">
    <property type="taxonomic scope" value="Bacteria"/>
</dbReference>
<dbReference type="HAMAP" id="MF_00095">
    <property type="entry name" value="SfsA"/>
    <property type="match status" value="1"/>
</dbReference>
<dbReference type="InterPro" id="IPR005224">
    <property type="entry name" value="SfsA"/>
</dbReference>
<dbReference type="AlphaFoldDB" id="A6GHA9"/>
<evidence type="ECO:0000256" key="1">
    <source>
        <dbReference type="HAMAP-Rule" id="MF_00095"/>
    </source>
</evidence>
<organism evidence="4 5">
    <name type="scientific">Plesiocystis pacifica SIR-1</name>
    <dbReference type="NCBI Taxonomy" id="391625"/>
    <lineage>
        <taxon>Bacteria</taxon>
        <taxon>Pseudomonadati</taxon>
        <taxon>Myxococcota</taxon>
        <taxon>Polyangia</taxon>
        <taxon>Nannocystales</taxon>
        <taxon>Nannocystaceae</taxon>
        <taxon>Plesiocystis</taxon>
    </lineage>
</organism>
<dbReference type="OrthoDB" id="9802365at2"/>
<dbReference type="STRING" id="391625.PPSIR1_35412"/>
<dbReference type="CDD" id="cd22359">
    <property type="entry name" value="SfsA-like_bacterial"/>
    <property type="match status" value="1"/>
</dbReference>
<dbReference type="InterPro" id="IPR041465">
    <property type="entry name" value="SfsA_N"/>
</dbReference>
<evidence type="ECO:0000259" key="3">
    <source>
        <dbReference type="Pfam" id="PF17746"/>
    </source>
</evidence>